<keyword evidence="2" id="KW-1185">Reference proteome</keyword>
<evidence type="ECO:0000313" key="1">
    <source>
        <dbReference type="EMBL" id="KAF7303826.1"/>
    </source>
</evidence>
<dbReference type="Proteomes" id="UP000636479">
    <property type="component" value="Unassembled WGS sequence"/>
</dbReference>
<evidence type="ECO:0000313" key="2">
    <source>
        <dbReference type="Proteomes" id="UP000636479"/>
    </source>
</evidence>
<dbReference type="OrthoDB" id="3145912at2759"/>
<accession>A0A8H6W5R9</accession>
<dbReference type="GeneID" id="59345393"/>
<dbReference type="EMBL" id="JACAZF010000005">
    <property type="protein sequence ID" value="KAF7303826.1"/>
    <property type="molecule type" value="Genomic_DNA"/>
</dbReference>
<proteinExistence type="predicted"/>
<dbReference type="AlphaFoldDB" id="A0A8H6W5R9"/>
<dbReference type="RefSeq" id="XP_037220798.1">
    <property type="nucleotide sequence ID" value="XM_037362877.1"/>
</dbReference>
<name>A0A8H6W5R9_9AGAR</name>
<reference evidence="1" key="1">
    <citation type="submission" date="2020-05" db="EMBL/GenBank/DDBJ databases">
        <title>Mycena genomes resolve the evolution of fungal bioluminescence.</title>
        <authorList>
            <person name="Tsai I.J."/>
        </authorList>
    </citation>
    <scope>NUCLEOTIDE SEQUENCE</scope>
    <source>
        <strain evidence="1">171206Taipei</strain>
    </source>
</reference>
<sequence length="416" mass="47589">MLPIELEREIFETMALMFPRKAPKLLVVSHYVFQWIEPLLYRVLRTDHAPTSTAIHQAMATQPPEFLRGRVRHLYFDWSWMQEDCYLVLDQCTAITSFAATLHFSPTRILPLIDALDNLHYWNSSMRAIFGELERVDLSRKGFQNITHMHMFDLLEDEHLAMASQLLQLPRLTHLALNNPPDLISGSLLRGCRHLLVFNRILTQSVTLDQAREMANKLPFEGQDERYLVSLFPERYWDDWTNGAFGGEDIWTRAEDFLAKKRRGEISASCYLLEARQSREDCFQLLALCSNLHSFAWTGPSFAALSPVRLLFLLDGYPNLQYFNGSLNAVFGSANAFDLGHSAFRNITHMHVFEIVEPDDLRIPIALTAVPRLTHLALNSVKLSIARYSEGMPSLAGSRAPRSESAWSFTARCEIG</sequence>
<gene>
    <name evidence="1" type="ORF">MIND_00612400</name>
</gene>
<organism evidence="1 2">
    <name type="scientific">Mycena indigotica</name>
    <dbReference type="NCBI Taxonomy" id="2126181"/>
    <lineage>
        <taxon>Eukaryota</taxon>
        <taxon>Fungi</taxon>
        <taxon>Dikarya</taxon>
        <taxon>Basidiomycota</taxon>
        <taxon>Agaricomycotina</taxon>
        <taxon>Agaricomycetes</taxon>
        <taxon>Agaricomycetidae</taxon>
        <taxon>Agaricales</taxon>
        <taxon>Marasmiineae</taxon>
        <taxon>Mycenaceae</taxon>
        <taxon>Mycena</taxon>
    </lineage>
</organism>
<protein>
    <submittedName>
        <fullName evidence="1">Uncharacterized protein</fullName>
    </submittedName>
</protein>
<comment type="caution">
    <text evidence="1">The sequence shown here is derived from an EMBL/GenBank/DDBJ whole genome shotgun (WGS) entry which is preliminary data.</text>
</comment>